<proteinExistence type="predicted"/>
<accession>A0AAG5CUZ4</accession>
<organism evidence="1 2">
    <name type="scientific">Anopheles atroparvus</name>
    <name type="common">European mosquito</name>
    <dbReference type="NCBI Taxonomy" id="41427"/>
    <lineage>
        <taxon>Eukaryota</taxon>
        <taxon>Metazoa</taxon>
        <taxon>Ecdysozoa</taxon>
        <taxon>Arthropoda</taxon>
        <taxon>Hexapoda</taxon>
        <taxon>Insecta</taxon>
        <taxon>Pterygota</taxon>
        <taxon>Neoptera</taxon>
        <taxon>Endopterygota</taxon>
        <taxon>Diptera</taxon>
        <taxon>Nematocera</taxon>
        <taxon>Culicoidea</taxon>
        <taxon>Culicidae</taxon>
        <taxon>Anophelinae</taxon>
        <taxon>Anopheles</taxon>
    </lineage>
</organism>
<evidence type="ECO:0000313" key="1">
    <source>
        <dbReference type="EnsemblMetazoa" id="ENSAATROPP002692"/>
    </source>
</evidence>
<name>A0AAG5CUZ4_ANOAO</name>
<dbReference type="AlphaFoldDB" id="A0AAG5CUZ4"/>
<keyword evidence="2" id="KW-1185">Reference proteome</keyword>
<dbReference type="EnsemblMetazoa" id="ENSAATROPT002802">
    <property type="protein sequence ID" value="ENSAATROPP002692"/>
    <property type="gene ID" value="ENSAATROPG002223"/>
</dbReference>
<protein>
    <submittedName>
        <fullName evidence="1">Uncharacterized protein</fullName>
    </submittedName>
</protein>
<evidence type="ECO:0000313" key="2">
    <source>
        <dbReference type="Proteomes" id="UP000075880"/>
    </source>
</evidence>
<sequence length="93" mass="10570">MYTFTPPKPPCCTANRKPRKNGYCWCVTFAAAGDKQNATRHVVSAAIVRERALRLSGPLARYVPSFMLQHRRAWSTPVKSLRFEPRSTYNARG</sequence>
<reference evidence="1" key="1">
    <citation type="submission" date="2024-04" db="UniProtKB">
        <authorList>
            <consortium name="EnsemblMetazoa"/>
        </authorList>
    </citation>
    <scope>IDENTIFICATION</scope>
    <source>
        <strain evidence="1">EBRO</strain>
    </source>
</reference>
<dbReference type="Proteomes" id="UP000075880">
    <property type="component" value="Unassembled WGS sequence"/>
</dbReference>